<dbReference type="SUPFAM" id="SSF47384">
    <property type="entry name" value="Homodimeric domain of signal transducing histidine kinase"/>
    <property type="match status" value="1"/>
</dbReference>
<evidence type="ECO:0000259" key="6">
    <source>
        <dbReference type="PROSITE" id="PS50112"/>
    </source>
</evidence>
<dbReference type="InterPro" id="IPR013656">
    <property type="entry name" value="PAS_4"/>
</dbReference>
<dbReference type="InterPro" id="IPR000014">
    <property type="entry name" value="PAS"/>
</dbReference>
<evidence type="ECO:0000256" key="1">
    <source>
        <dbReference type="ARBA" id="ARBA00000085"/>
    </source>
</evidence>
<gene>
    <name evidence="8" type="ORF">ON006_09525</name>
</gene>
<reference evidence="8" key="1">
    <citation type="submission" date="2022-11" db="EMBL/GenBank/DDBJ databases">
        <title>Dyadobacter pollutisoli sp. nov., isolated from plastic dumped soil.</title>
        <authorList>
            <person name="Kim J.M."/>
            <person name="Kim K.R."/>
            <person name="Lee J.K."/>
            <person name="Hao L."/>
            <person name="Jeon C.O."/>
        </authorList>
    </citation>
    <scope>NUCLEOTIDE SEQUENCE</scope>
    <source>
        <strain evidence="8">U1</strain>
    </source>
</reference>
<dbReference type="PROSITE" id="PS50112">
    <property type="entry name" value="PAS"/>
    <property type="match status" value="3"/>
</dbReference>
<dbReference type="InterPro" id="IPR035965">
    <property type="entry name" value="PAS-like_dom_sf"/>
</dbReference>
<dbReference type="KEGG" id="dpf:ON006_09525"/>
<organism evidence="8 9">
    <name type="scientific">Dyadobacter pollutisoli</name>
    <dbReference type="NCBI Taxonomy" id="2910158"/>
    <lineage>
        <taxon>Bacteria</taxon>
        <taxon>Pseudomonadati</taxon>
        <taxon>Bacteroidota</taxon>
        <taxon>Cytophagia</taxon>
        <taxon>Cytophagales</taxon>
        <taxon>Spirosomataceae</taxon>
        <taxon>Dyadobacter</taxon>
    </lineage>
</organism>
<feature type="domain" description="PAS" evidence="6">
    <location>
        <begin position="701"/>
        <end position="753"/>
    </location>
</feature>
<dbReference type="NCBIfam" id="TIGR00229">
    <property type="entry name" value="sensory_box"/>
    <property type="match status" value="2"/>
</dbReference>
<feature type="domain" description="PAS" evidence="6">
    <location>
        <begin position="2"/>
        <end position="50"/>
    </location>
</feature>
<dbReference type="EC" id="2.7.13.3" evidence="2"/>
<feature type="domain" description="PAC" evidence="7">
    <location>
        <begin position="344"/>
        <end position="395"/>
    </location>
</feature>
<dbReference type="Gene3D" id="3.30.450.20">
    <property type="entry name" value="PAS domain"/>
    <property type="match status" value="5"/>
</dbReference>
<evidence type="ECO:0000259" key="7">
    <source>
        <dbReference type="PROSITE" id="PS50113"/>
    </source>
</evidence>
<dbReference type="RefSeq" id="WP_244824257.1">
    <property type="nucleotide sequence ID" value="NZ_CP112998.1"/>
</dbReference>
<keyword evidence="5" id="KW-0418">Kinase</keyword>
<dbReference type="GO" id="GO:0000155">
    <property type="term" value="F:phosphorelay sensor kinase activity"/>
    <property type="evidence" value="ECO:0007669"/>
    <property type="project" value="InterPro"/>
</dbReference>
<comment type="catalytic activity">
    <reaction evidence="1">
        <text>ATP + protein L-histidine = ADP + protein N-phospho-L-histidine.</text>
        <dbReference type="EC" id="2.7.13.3"/>
    </reaction>
</comment>
<dbReference type="CDD" id="cd00130">
    <property type="entry name" value="PAS"/>
    <property type="match status" value="4"/>
</dbReference>
<evidence type="ECO:0000256" key="2">
    <source>
        <dbReference type="ARBA" id="ARBA00012438"/>
    </source>
</evidence>
<dbReference type="Pfam" id="PF13185">
    <property type="entry name" value="GAF_2"/>
    <property type="match status" value="1"/>
</dbReference>
<evidence type="ECO:0000256" key="5">
    <source>
        <dbReference type="ARBA" id="ARBA00022777"/>
    </source>
</evidence>
<dbReference type="InterPro" id="IPR036097">
    <property type="entry name" value="HisK_dim/P_sf"/>
</dbReference>
<accession>A0A9E8NFU8</accession>
<keyword evidence="3" id="KW-0597">Phosphoprotein</keyword>
<dbReference type="InterPro" id="IPR003018">
    <property type="entry name" value="GAF"/>
</dbReference>
<dbReference type="SUPFAM" id="SSF55785">
    <property type="entry name" value="PYP-like sensor domain (PAS domain)"/>
    <property type="match status" value="5"/>
</dbReference>
<evidence type="ECO:0000313" key="8">
    <source>
        <dbReference type="EMBL" id="WAC14181.1"/>
    </source>
</evidence>
<dbReference type="PROSITE" id="PS50113">
    <property type="entry name" value="PAC"/>
    <property type="match status" value="3"/>
</dbReference>
<dbReference type="Pfam" id="PF08448">
    <property type="entry name" value="PAS_4"/>
    <property type="match status" value="1"/>
</dbReference>
<name>A0A9E8NFU8_9BACT</name>
<feature type="domain" description="PAC" evidence="7">
    <location>
        <begin position="778"/>
        <end position="832"/>
    </location>
</feature>
<keyword evidence="4" id="KW-0808">Transferase</keyword>
<dbReference type="InterPro" id="IPR029016">
    <property type="entry name" value="GAF-like_dom_sf"/>
</dbReference>
<dbReference type="Proteomes" id="UP001164653">
    <property type="component" value="Chromosome"/>
</dbReference>
<dbReference type="SMART" id="SM00091">
    <property type="entry name" value="PAS"/>
    <property type="match status" value="4"/>
</dbReference>
<dbReference type="Gene3D" id="3.30.450.40">
    <property type="match status" value="1"/>
</dbReference>
<dbReference type="SMART" id="SM00086">
    <property type="entry name" value="PAC"/>
    <property type="match status" value="5"/>
</dbReference>
<dbReference type="InterPro" id="IPR000700">
    <property type="entry name" value="PAS-assoc_C"/>
</dbReference>
<dbReference type="PANTHER" id="PTHR43304:SF1">
    <property type="entry name" value="PAC DOMAIN-CONTAINING PROTEIN"/>
    <property type="match status" value="1"/>
</dbReference>
<evidence type="ECO:0000256" key="4">
    <source>
        <dbReference type="ARBA" id="ARBA00022679"/>
    </source>
</evidence>
<feature type="domain" description="PAC" evidence="7">
    <location>
        <begin position="652"/>
        <end position="704"/>
    </location>
</feature>
<evidence type="ECO:0000313" key="9">
    <source>
        <dbReference type="Proteomes" id="UP001164653"/>
    </source>
</evidence>
<dbReference type="EMBL" id="CP112998">
    <property type="protein sequence ID" value="WAC14181.1"/>
    <property type="molecule type" value="Genomic_DNA"/>
</dbReference>
<dbReference type="InterPro" id="IPR052162">
    <property type="entry name" value="Sensor_kinase/Photoreceptor"/>
</dbReference>
<keyword evidence="9" id="KW-1185">Reference proteome</keyword>
<protein>
    <recommendedName>
        <fullName evidence="2">histidine kinase</fullName>
        <ecNumber evidence="2">2.7.13.3</ecNumber>
    </recommendedName>
</protein>
<dbReference type="Pfam" id="PF13426">
    <property type="entry name" value="PAS_9"/>
    <property type="match status" value="1"/>
</dbReference>
<dbReference type="PANTHER" id="PTHR43304">
    <property type="entry name" value="PHYTOCHROME-LIKE PROTEIN CPH1"/>
    <property type="match status" value="1"/>
</dbReference>
<proteinExistence type="predicted"/>
<sequence length="900" mass="103590">MAHNFIHQIFNASPAPSLVLHTDSPKFTITEVNEAYLALVGRKREQLIGKGFFEAYPEYPYANTAPWKGLLDKLLDDHLPNQTPVSRFVVPVPGTGYTEVRYLVSTNTPVFNDNNEIECILRSVADVTEITKTRLNDTAFTKDKFLYDTQRIARIGSWEADVINEKLVWSDVVKEIYEVEADYEPDYTLASSFYDDEFREQFQMAIQETLTKGTLFDLELRIMTAKGNPCWIRITGKAELLDGVCTRVHGAIQDIHNRKVVEQQLIDSRNQFESLIQTIDGIVWEADASTFEFNFVSDQVEKMLGYTPEEWLGEPDFWKNHIHPDDVEKALGYCLQETMEVRNHDFDYRMRRADGEMIWIKDMVSVIHENGKPVLLRGFMVDITETKRLVDIEHLEKTVLELNSRKGSTLRHVLNEYLLGIERIFPSMKCSIVGIVNNRLNNWAAPSLPDEYIQSIENIPIGETAGSCGTAAFTRERVIVSDIANDPRWADYREVALPHKLLACWSHPIISSDDVVIATFAAYYEKVKVPFEEEFKIIDRVIAILTVVLENRQNSEVILASKNRLLGLVNELQKNNERYEFVNKATNDAIYDWDLKTDHIEWGLGYYRMFGFNVMDDQYPLAKWACQVHPEDREKTEISLQKQLSDTEKSKWTADYRFRKADDTYAHVVENGYILRDRQGKAVRMIGVLRDVTRQKQEEHDLKLLSSVITNTNDMVLIAESNPDDLTGLKILYVNAAFTKMTGSSPAEVIGKSPMVLRGFSPLQNDFGVLRNAIRNLEPLETETIRYQRNGESFDLNLSLHPVADDQGMLTHWISIGHDVTDRLRYIREIEEQNQKFQEIAWMQSHVIRAPLARLMSLVDLVKNYQNSEIEKTELLDHILTSAYSLDDIIRDISSKTEQL</sequence>
<feature type="domain" description="PAS" evidence="6">
    <location>
        <begin position="268"/>
        <end position="342"/>
    </location>
</feature>
<dbReference type="InterPro" id="IPR001610">
    <property type="entry name" value="PAC"/>
</dbReference>
<dbReference type="Gene3D" id="1.10.287.130">
    <property type="match status" value="1"/>
</dbReference>
<dbReference type="Pfam" id="PF08447">
    <property type="entry name" value="PAS_3"/>
    <property type="match status" value="3"/>
</dbReference>
<evidence type="ECO:0000256" key="3">
    <source>
        <dbReference type="ARBA" id="ARBA00022553"/>
    </source>
</evidence>
<dbReference type="SUPFAM" id="SSF55781">
    <property type="entry name" value="GAF domain-like"/>
    <property type="match status" value="1"/>
</dbReference>
<dbReference type="AlphaFoldDB" id="A0A9E8NFU8"/>
<dbReference type="InterPro" id="IPR013655">
    <property type="entry name" value="PAS_fold_3"/>
</dbReference>